<dbReference type="InterPro" id="IPR002220">
    <property type="entry name" value="DapA-like"/>
</dbReference>
<dbReference type="Pfam" id="PF00701">
    <property type="entry name" value="DHDPS"/>
    <property type="match status" value="1"/>
</dbReference>
<reference evidence="2" key="1">
    <citation type="submission" date="2020-05" db="EMBL/GenBank/DDBJ databases">
        <authorList>
            <person name="Chiriac C."/>
            <person name="Salcher M."/>
            <person name="Ghai R."/>
            <person name="Kavagutti S V."/>
        </authorList>
    </citation>
    <scope>NUCLEOTIDE SEQUENCE</scope>
</reference>
<dbReference type="GO" id="GO:0019262">
    <property type="term" value="P:N-acetylneuraminate catabolic process"/>
    <property type="evidence" value="ECO:0007669"/>
    <property type="project" value="TreeGrafter"/>
</dbReference>
<dbReference type="SMART" id="SM01130">
    <property type="entry name" value="DHDPS"/>
    <property type="match status" value="1"/>
</dbReference>
<dbReference type="GO" id="GO:0008747">
    <property type="term" value="F:N-acetylneuraminate lyase activity"/>
    <property type="evidence" value="ECO:0007669"/>
    <property type="project" value="TreeGrafter"/>
</dbReference>
<dbReference type="EMBL" id="CAEZYB010000184">
    <property type="protein sequence ID" value="CAB4715412.1"/>
    <property type="molecule type" value="Genomic_DNA"/>
</dbReference>
<dbReference type="EMBL" id="CAEZWO010000132">
    <property type="protein sequence ID" value="CAB4669092.1"/>
    <property type="molecule type" value="Genomic_DNA"/>
</dbReference>
<evidence type="ECO:0000313" key="1">
    <source>
        <dbReference type="EMBL" id="CAB4669092.1"/>
    </source>
</evidence>
<dbReference type="GO" id="GO:0005829">
    <property type="term" value="C:cytosol"/>
    <property type="evidence" value="ECO:0007669"/>
    <property type="project" value="TreeGrafter"/>
</dbReference>
<dbReference type="SUPFAM" id="SSF51569">
    <property type="entry name" value="Aldolase"/>
    <property type="match status" value="1"/>
</dbReference>
<dbReference type="InterPro" id="IPR013785">
    <property type="entry name" value="Aldolase_TIM"/>
</dbReference>
<dbReference type="Gene3D" id="3.20.20.70">
    <property type="entry name" value="Aldolase class I"/>
    <property type="match status" value="1"/>
</dbReference>
<accession>A0A6J6QXB1</accession>
<dbReference type="PIRSF" id="PIRSF001365">
    <property type="entry name" value="DHDPS"/>
    <property type="match status" value="1"/>
</dbReference>
<proteinExistence type="predicted"/>
<protein>
    <submittedName>
        <fullName evidence="2">Unannotated protein</fullName>
    </submittedName>
</protein>
<dbReference type="CDD" id="cd00408">
    <property type="entry name" value="DHDPS-like"/>
    <property type="match status" value="1"/>
</dbReference>
<dbReference type="PANTHER" id="PTHR42849">
    <property type="entry name" value="N-ACETYLNEURAMINATE LYASE"/>
    <property type="match status" value="1"/>
</dbReference>
<evidence type="ECO:0000313" key="2">
    <source>
        <dbReference type="EMBL" id="CAB4715412.1"/>
    </source>
</evidence>
<dbReference type="PANTHER" id="PTHR42849:SF1">
    <property type="entry name" value="N-ACETYLNEURAMINATE LYASE"/>
    <property type="match status" value="1"/>
</dbReference>
<sequence length="301" mass="32941">MKLEGVFTVLQMPLNPEDGIDEIILTKEIDWLIQLGVDGLVLAMVSEVMRFSAQERRDQWRKTTKAINGRLPLVASVGADSTAIAVWLAKCAEEDGVNALMATPPSSFPATPNETLSYYTAIIDSVAIPVIVQDASNYMGHPLEIGLYGALLSKFGHDRVQFKPEATPVKERMQALQEIAGGKAKVFEGQSGMGLMETFPLGLSGTMPGSEIPWAIIALWKALKENDLIRAQKIHTCVAQLVAFQTSIDAYVAVEKYLLVKQGIFNSTRQRGPVGFTLDEATKTQIDTVFEQLRQCVSPSI</sequence>
<organism evidence="2">
    <name type="scientific">freshwater metagenome</name>
    <dbReference type="NCBI Taxonomy" id="449393"/>
    <lineage>
        <taxon>unclassified sequences</taxon>
        <taxon>metagenomes</taxon>
        <taxon>ecological metagenomes</taxon>
    </lineage>
</organism>
<dbReference type="AlphaFoldDB" id="A0A6J6QXB1"/>
<gene>
    <name evidence="1" type="ORF">UFOPK2254_01170</name>
    <name evidence="2" type="ORF">UFOPK2646_01191</name>
</gene>
<name>A0A6J6QXB1_9ZZZZ</name>